<reference evidence="1 2" key="1">
    <citation type="journal article" date="2015" name="Genome Biol. Evol.">
        <title>Comparative Genomics of Listeria Sensu Lato: Genus-Wide Differences in Evolutionary Dynamics and the Progressive Gain of Complex, Potentially Pathogenicity-Related Traits through Lateral Gene Transfer.</title>
        <authorList>
            <person name="Chiara M."/>
            <person name="Caruso M."/>
            <person name="D'Erchia A.M."/>
            <person name="Manzari C."/>
            <person name="Fraccalvieri R."/>
            <person name="Goffredo E."/>
            <person name="Latorre L."/>
            <person name="Miccolupo A."/>
            <person name="Padalino I."/>
            <person name="Santagada G."/>
            <person name="Chiocco D."/>
            <person name="Pesole G."/>
            <person name="Horner D.S."/>
            <person name="Parisi A."/>
        </authorList>
    </citation>
    <scope>NUCLEOTIDE SEQUENCE [LARGE SCALE GENOMIC DNA]</scope>
    <source>
        <strain evidence="1 2">1991</strain>
    </source>
</reference>
<evidence type="ECO:0000313" key="1">
    <source>
        <dbReference type="EMBL" id="KMT57963.1"/>
    </source>
</evidence>
<comment type="caution">
    <text evidence="1">The sequence shown here is derived from an EMBL/GenBank/DDBJ whole genome shotgun (WGS) entry which is preliminary data.</text>
</comment>
<dbReference type="AlphaFoldDB" id="A0A0J8GAY7"/>
<name>A0A0J8GAY7_9LIST</name>
<dbReference type="Proteomes" id="UP000052258">
    <property type="component" value="Unassembled WGS sequence"/>
</dbReference>
<dbReference type="EMBL" id="AZHO01000036">
    <property type="protein sequence ID" value="KMT57963.1"/>
    <property type="molecule type" value="Genomic_DNA"/>
</dbReference>
<evidence type="ECO:0000313" key="2">
    <source>
        <dbReference type="Proteomes" id="UP000052258"/>
    </source>
</evidence>
<dbReference type="OrthoDB" id="2375961at2"/>
<accession>A0A0J8GAY7</accession>
<protein>
    <recommendedName>
        <fullName evidence="3">YlqD protein</fullName>
    </recommendedName>
</protein>
<keyword evidence="2" id="KW-1185">Reference proteome</keyword>
<proteinExistence type="predicted"/>
<gene>
    <name evidence="1" type="ORF">X560_2504</name>
</gene>
<dbReference type="PATRIC" id="fig|1430899.3.peg.2554"/>
<dbReference type="InterPro" id="IPR021297">
    <property type="entry name" value="YlqD"/>
</dbReference>
<organism evidence="1 2">
    <name type="scientific">Listeria fleischmannii 1991</name>
    <dbReference type="NCBI Taxonomy" id="1430899"/>
    <lineage>
        <taxon>Bacteria</taxon>
        <taxon>Bacillati</taxon>
        <taxon>Bacillota</taxon>
        <taxon>Bacilli</taxon>
        <taxon>Bacillales</taxon>
        <taxon>Listeriaceae</taxon>
        <taxon>Listeria</taxon>
    </lineage>
</organism>
<dbReference type="Pfam" id="PF11068">
    <property type="entry name" value="YlqD"/>
    <property type="match status" value="1"/>
</dbReference>
<dbReference type="RefSeq" id="WP_059140221.1">
    <property type="nucleotide sequence ID" value="NZ_KQ130622.1"/>
</dbReference>
<dbReference type="Gene3D" id="6.10.140.1110">
    <property type="match status" value="1"/>
</dbReference>
<evidence type="ECO:0008006" key="3">
    <source>
        <dbReference type="Google" id="ProtNLM"/>
    </source>
</evidence>
<sequence length="128" mass="15338">MKLIQKVVIMQVLTEQSKSELIRYYTKQKRLLETEIEQLLFEEKKVTHKNRYQPERVSDYFEHELNLRQEKIKLVDFQMEQLSVLPLGSEIRERELETIVDVMVGDKWDENTLNKTIVVTDGVITEIR</sequence>